<reference evidence="1" key="1">
    <citation type="submission" date="2019-12" db="EMBL/GenBank/DDBJ databases">
        <title>An insight into the sialome of adult female Ixodes ricinus ticks feeding for 6 days.</title>
        <authorList>
            <person name="Perner J."/>
            <person name="Ribeiro J.M.C."/>
        </authorList>
    </citation>
    <scope>NUCLEOTIDE SEQUENCE</scope>
    <source>
        <strain evidence="1">Semi-engorged</strain>
        <tissue evidence="1">Salivary glands</tissue>
    </source>
</reference>
<protein>
    <submittedName>
        <fullName evidence="1">Putative secreted protein</fullName>
    </submittedName>
</protein>
<sequence length="107" mass="11332">MASSASCSLPCSFLLASSSSSRRARPSLSYLDLQSCASALALLSCLWKSALASCSSSTLSRRLSRSCSRLRYLPRMAARSLASSSAMRLASSSWVASEALILLSWAT</sequence>
<evidence type="ECO:0000313" key="1">
    <source>
        <dbReference type="EMBL" id="MXU89354.1"/>
    </source>
</evidence>
<organism evidence="1">
    <name type="scientific">Ixodes ricinus</name>
    <name type="common">Common tick</name>
    <name type="synonym">Acarus ricinus</name>
    <dbReference type="NCBI Taxonomy" id="34613"/>
    <lineage>
        <taxon>Eukaryota</taxon>
        <taxon>Metazoa</taxon>
        <taxon>Ecdysozoa</taxon>
        <taxon>Arthropoda</taxon>
        <taxon>Chelicerata</taxon>
        <taxon>Arachnida</taxon>
        <taxon>Acari</taxon>
        <taxon>Parasitiformes</taxon>
        <taxon>Ixodida</taxon>
        <taxon>Ixodoidea</taxon>
        <taxon>Ixodidae</taxon>
        <taxon>Ixodinae</taxon>
        <taxon>Ixodes</taxon>
    </lineage>
</organism>
<name>A0A6B0UH28_IXORI</name>
<dbReference type="EMBL" id="GIFC01007271">
    <property type="protein sequence ID" value="MXU89354.1"/>
    <property type="molecule type" value="Transcribed_RNA"/>
</dbReference>
<proteinExistence type="predicted"/>
<accession>A0A6B0UH28</accession>
<dbReference type="AlphaFoldDB" id="A0A6B0UH28"/>